<reference evidence="1" key="1">
    <citation type="submission" date="2022-10" db="EMBL/GenBank/DDBJ databases">
        <authorList>
            <person name="Yu W.X."/>
        </authorList>
    </citation>
    <scope>NUCLEOTIDE SEQUENCE</scope>
    <source>
        <strain evidence="1">AAT</strain>
    </source>
</reference>
<dbReference type="AlphaFoldDB" id="A0AAE3SHK8"/>
<protein>
    <submittedName>
        <fullName evidence="1">Uncharacterized protein</fullName>
    </submittedName>
</protein>
<accession>A0AAE3SHK8</accession>
<evidence type="ECO:0000313" key="1">
    <source>
        <dbReference type="EMBL" id="MCW3789630.1"/>
    </source>
</evidence>
<dbReference type="EMBL" id="JAPDPJ010000144">
    <property type="protein sequence ID" value="MCW3789630.1"/>
    <property type="molecule type" value="Genomic_DNA"/>
</dbReference>
<keyword evidence="2" id="KW-1185">Reference proteome</keyword>
<evidence type="ECO:0000313" key="2">
    <source>
        <dbReference type="Proteomes" id="UP001209229"/>
    </source>
</evidence>
<organism evidence="1 2">
    <name type="scientific">Plebeiibacterium sediminum</name>
    <dbReference type="NCBI Taxonomy" id="2992112"/>
    <lineage>
        <taxon>Bacteria</taxon>
        <taxon>Pseudomonadati</taxon>
        <taxon>Bacteroidota</taxon>
        <taxon>Bacteroidia</taxon>
        <taxon>Marinilabiliales</taxon>
        <taxon>Marinilabiliaceae</taxon>
        <taxon>Plebeiibacterium</taxon>
    </lineage>
</organism>
<proteinExistence type="predicted"/>
<sequence>MTPLLHDDFYEENGEACQPEIKVKNEKALAFPDFDLIKNDLEKLIDYSIVVWWLTDKIVDSLKRFEKTKILDSLKQRINDNRVLGYRLYELAARVLESTAADWIREEWKYHNLDNLMNYSECLAKCLPLSEGFYHYTDVLDKIDNPNVFSEKLNGLISFQSDLSLDWIEKNINRVNNISSSWGYLAVASKFDWKRTKKWLDSGRPLSLVALDTLVNCSVTSETMNSTFWLKENPQRLLNPDSIDNMNDVLNNYLAKDKVTRVKNSIKKIQENWDKILKINE</sequence>
<comment type="caution">
    <text evidence="1">The sequence shown here is derived from an EMBL/GenBank/DDBJ whole genome shotgun (WGS) entry which is preliminary data.</text>
</comment>
<gene>
    <name evidence="1" type="ORF">OM075_24435</name>
</gene>
<name>A0AAE3SHK8_9BACT</name>
<dbReference type="Proteomes" id="UP001209229">
    <property type="component" value="Unassembled WGS sequence"/>
</dbReference>